<reference evidence="1 2" key="1">
    <citation type="journal article" date="2016" name="Nat. Commun.">
        <title>Thousands of microbial genomes shed light on interconnected biogeochemical processes in an aquifer system.</title>
        <authorList>
            <person name="Anantharaman K."/>
            <person name="Brown C.T."/>
            <person name="Hug L.A."/>
            <person name="Sharon I."/>
            <person name="Castelle C.J."/>
            <person name="Probst A.J."/>
            <person name="Thomas B.C."/>
            <person name="Singh A."/>
            <person name="Wilkins M.J."/>
            <person name="Karaoz U."/>
            <person name="Brodie E.L."/>
            <person name="Williams K.H."/>
            <person name="Hubbard S.S."/>
            <person name="Banfield J.F."/>
        </authorList>
    </citation>
    <scope>NUCLEOTIDE SEQUENCE [LARGE SCALE GENOMIC DNA]</scope>
</reference>
<proteinExistence type="predicted"/>
<dbReference type="EMBL" id="MHBZ01000038">
    <property type="protein sequence ID" value="OGY10278.1"/>
    <property type="molecule type" value="Genomic_DNA"/>
</dbReference>
<organism evidence="1 2">
    <name type="scientific">Candidatus Blackburnbacteria bacterium RIFCSPHIGHO2_02_FULL_44_20</name>
    <dbReference type="NCBI Taxonomy" id="1797516"/>
    <lineage>
        <taxon>Bacteria</taxon>
        <taxon>Candidatus Blackburniibacteriota</taxon>
    </lineage>
</organism>
<dbReference type="STRING" id="1797516.A3D26_04825"/>
<dbReference type="Proteomes" id="UP000178319">
    <property type="component" value="Unassembled WGS sequence"/>
</dbReference>
<sequence>MSPQNEEQLAKFFAKAFHEVVVPVIEDLKKETATKKDLEEMATKRDLQEFEERVNRRFDKIDDRLDRQGKTQDSQEQKIRRLKAEISSL</sequence>
<gene>
    <name evidence="1" type="ORF">A3D26_04825</name>
</gene>
<comment type="caution">
    <text evidence="1">The sequence shown here is derived from an EMBL/GenBank/DDBJ whole genome shotgun (WGS) entry which is preliminary data.</text>
</comment>
<evidence type="ECO:0000313" key="2">
    <source>
        <dbReference type="Proteomes" id="UP000178319"/>
    </source>
</evidence>
<accession>A0A1G1V4G5</accession>
<protein>
    <submittedName>
        <fullName evidence="1">Uncharacterized protein</fullName>
    </submittedName>
</protein>
<dbReference type="AlphaFoldDB" id="A0A1G1V4G5"/>
<name>A0A1G1V4G5_9BACT</name>
<evidence type="ECO:0000313" key="1">
    <source>
        <dbReference type="EMBL" id="OGY10278.1"/>
    </source>
</evidence>